<evidence type="ECO:0000313" key="13">
    <source>
        <dbReference type="Proteomes" id="UP000708208"/>
    </source>
</evidence>
<feature type="domain" description="Lactate/malate dehydrogenase N-terminal" evidence="10">
    <location>
        <begin position="40"/>
        <end position="93"/>
    </location>
</feature>
<dbReference type="AlphaFoldDB" id="A0A8J2P6P0"/>
<evidence type="ECO:0000256" key="1">
    <source>
        <dbReference type="ARBA" id="ARBA00008824"/>
    </source>
</evidence>
<dbReference type="Pfam" id="PF02866">
    <property type="entry name" value="Ldh_1_C"/>
    <property type="match status" value="1"/>
</dbReference>
<dbReference type="PANTHER" id="PTHR11540">
    <property type="entry name" value="MALATE AND LACTATE DEHYDROGENASE"/>
    <property type="match status" value="1"/>
</dbReference>
<evidence type="ECO:0000256" key="8">
    <source>
        <dbReference type="ARBA" id="ARBA00048313"/>
    </source>
</evidence>
<dbReference type="GO" id="GO:0030060">
    <property type="term" value="F:L-malate dehydrogenase (NAD+) activity"/>
    <property type="evidence" value="ECO:0007669"/>
    <property type="project" value="UniProtKB-EC"/>
</dbReference>
<sequence>MLSNGSLIKFMHKFFQHGQQVAGFSRKSIHSSSSVEREFKVSVLGSCGSVGKPLSLLLKHSELISELYLYDVMGSAGIACDLSHIETKANIDTLVPIVSEVFQMNGVYDPRKIFGVSTLNVVRANTFIARSLHLNPLAIDCPVIGGNFGTSVVPLISKCKPFLFDQISDEQVRNITQHIQNASRAVEEAKAGKGATLSMAYAAARFANSLLKGLSGELDIVECAFVRSDIMDSKYFSSEVRLNEDGIEKIKKLSPKMSNFEKELLHNAVPQVIHNVELGEKWMRKTI</sequence>
<evidence type="ECO:0000259" key="11">
    <source>
        <dbReference type="Pfam" id="PF02866"/>
    </source>
</evidence>
<evidence type="ECO:0000313" key="12">
    <source>
        <dbReference type="EMBL" id="CAG7726546.1"/>
    </source>
</evidence>
<name>A0A8J2P6P0_9HEXA</name>
<protein>
    <recommendedName>
        <fullName evidence="4">Malate dehydrogenase, mitochondrial</fullName>
        <ecNumber evidence="3">1.1.1.37</ecNumber>
    </recommendedName>
</protein>
<comment type="similarity">
    <text evidence="1">Belongs to the LDH/MDH superfamily. MDH type 1 family.</text>
</comment>
<comment type="caution">
    <text evidence="12">The sequence shown here is derived from an EMBL/GenBank/DDBJ whole genome shotgun (WGS) entry which is preliminary data.</text>
</comment>
<keyword evidence="6 9" id="KW-0560">Oxidoreductase</keyword>
<comment type="subunit">
    <text evidence="2">Homodimer.</text>
</comment>
<dbReference type="Proteomes" id="UP000708208">
    <property type="component" value="Unassembled WGS sequence"/>
</dbReference>
<keyword evidence="13" id="KW-1185">Reference proteome</keyword>
<dbReference type="GO" id="GO:0005737">
    <property type="term" value="C:cytoplasm"/>
    <property type="evidence" value="ECO:0007669"/>
    <property type="project" value="TreeGrafter"/>
</dbReference>
<dbReference type="PANTHER" id="PTHR11540:SF16">
    <property type="entry name" value="MALATE DEHYDROGENASE, MITOCHONDRIAL"/>
    <property type="match status" value="1"/>
</dbReference>
<dbReference type="EMBL" id="CAJVCH010136909">
    <property type="protein sequence ID" value="CAG7726546.1"/>
    <property type="molecule type" value="Genomic_DNA"/>
</dbReference>
<organism evidence="12 13">
    <name type="scientific">Allacma fusca</name>
    <dbReference type="NCBI Taxonomy" id="39272"/>
    <lineage>
        <taxon>Eukaryota</taxon>
        <taxon>Metazoa</taxon>
        <taxon>Ecdysozoa</taxon>
        <taxon>Arthropoda</taxon>
        <taxon>Hexapoda</taxon>
        <taxon>Collembola</taxon>
        <taxon>Symphypleona</taxon>
        <taxon>Sminthuridae</taxon>
        <taxon>Allacma</taxon>
    </lineage>
</organism>
<evidence type="ECO:0000256" key="4">
    <source>
        <dbReference type="ARBA" id="ARBA00016075"/>
    </source>
</evidence>
<dbReference type="FunFam" id="3.90.110.10:FF:000001">
    <property type="entry name" value="Malate dehydrogenase"/>
    <property type="match status" value="1"/>
</dbReference>
<proteinExistence type="inferred from homology"/>
<keyword evidence="7" id="KW-0520">NAD</keyword>
<dbReference type="OrthoDB" id="755699at2759"/>
<evidence type="ECO:0000256" key="6">
    <source>
        <dbReference type="ARBA" id="ARBA00023002"/>
    </source>
</evidence>
<keyword evidence="5" id="KW-0816">Tricarboxylic acid cycle</keyword>
<evidence type="ECO:0000256" key="9">
    <source>
        <dbReference type="RuleBase" id="RU003369"/>
    </source>
</evidence>
<reference evidence="12" key="1">
    <citation type="submission" date="2021-06" db="EMBL/GenBank/DDBJ databases">
        <authorList>
            <person name="Hodson N. C."/>
            <person name="Mongue J. A."/>
            <person name="Jaron S. K."/>
        </authorList>
    </citation>
    <scope>NUCLEOTIDE SEQUENCE</scope>
</reference>
<dbReference type="Pfam" id="PF00056">
    <property type="entry name" value="Ldh_1_N"/>
    <property type="match status" value="1"/>
</dbReference>
<dbReference type="InterPro" id="IPR022383">
    <property type="entry name" value="Lactate/malate_DH_C"/>
</dbReference>
<dbReference type="EC" id="1.1.1.37" evidence="3"/>
<gene>
    <name evidence="12" type="ORF">AFUS01_LOCUS15455</name>
</gene>
<dbReference type="InterPro" id="IPR001236">
    <property type="entry name" value="Lactate/malate_DH_N"/>
</dbReference>
<evidence type="ECO:0000256" key="7">
    <source>
        <dbReference type="ARBA" id="ARBA00023027"/>
    </source>
</evidence>
<evidence type="ECO:0000256" key="3">
    <source>
        <dbReference type="ARBA" id="ARBA00012995"/>
    </source>
</evidence>
<accession>A0A8J2P6P0</accession>
<evidence type="ECO:0000259" key="10">
    <source>
        <dbReference type="Pfam" id="PF00056"/>
    </source>
</evidence>
<feature type="domain" description="Lactate/malate dehydrogenase C-terminal" evidence="11">
    <location>
        <begin position="118"/>
        <end position="280"/>
    </location>
</feature>
<dbReference type="GO" id="GO:0006099">
    <property type="term" value="P:tricarboxylic acid cycle"/>
    <property type="evidence" value="ECO:0007669"/>
    <property type="project" value="UniProtKB-KW"/>
</dbReference>
<evidence type="ECO:0000256" key="5">
    <source>
        <dbReference type="ARBA" id="ARBA00022532"/>
    </source>
</evidence>
<comment type="catalytic activity">
    <reaction evidence="8">
        <text>(S)-malate + NAD(+) = oxaloacetate + NADH + H(+)</text>
        <dbReference type="Rhea" id="RHEA:21432"/>
        <dbReference type="ChEBI" id="CHEBI:15378"/>
        <dbReference type="ChEBI" id="CHEBI:15589"/>
        <dbReference type="ChEBI" id="CHEBI:16452"/>
        <dbReference type="ChEBI" id="CHEBI:57540"/>
        <dbReference type="ChEBI" id="CHEBI:57945"/>
        <dbReference type="EC" id="1.1.1.37"/>
    </reaction>
</comment>
<evidence type="ECO:0000256" key="2">
    <source>
        <dbReference type="ARBA" id="ARBA00011738"/>
    </source>
</evidence>